<dbReference type="Pfam" id="PF00107">
    <property type="entry name" value="ADH_zinc_N"/>
    <property type="match status" value="1"/>
</dbReference>
<evidence type="ECO:0000256" key="3">
    <source>
        <dbReference type="ARBA" id="ARBA00022723"/>
    </source>
</evidence>
<gene>
    <name evidence="8" type="ORF">ACFF45_21230</name>
</gene>
<dbReference type="Pfam" id="PF08240">
    <property type="entry name" value="ADH_N"/>
    <property type="match status" value="1"/>
</dbReference>
<comment type="cofactor">
    <cofactor evidence="1 6">
        <name>Zn(2+)</name>
        <dbReference type="ChEBI" id="CHEBI:29105"/>
    </cofactor>
</comment>
<comment type="similarity">
    <text evidence="2 6">Belongs to the zinc-containing alcohol dehydrogenase family.</text>
</comment>
<keyword evidence="3 6" id="KW-0479">Metal-binding</keyword>
<feature type="domain" description="Enoyl reductase (ER)" evidence="7">
    <location>
        <begin position="12"/>
        <end position="362"/>
    </location>
</feature>
<dbReference type="InterPro" id="IPR013149">
    <property type="entry name" value="ADH-like_C"/>
</dbReference>
<dbReference type="InterPro" id="IPR020843">
    <property type="entry name" value="ER"/>
</dbReference>
<reference evidence="8 9" key="1">
    <citation type="submission" date="2024-09" db="EMBL/GenBank/DDBJ databases">
        <authorList>
            <person name="Sun Q."/>
            <person name="Mori K."/>
        </authorList>
    </citation>
    <scope>NUCLEOTIDE SEQUENCE [LARGE SCALE GENOMIC DNA]</scope>
    <source>
        <strain evidence="8 9">JCM 6917</strain>
    </source>
</reference>
<evidence type="ECO:0000256" key="5">
    <source>
        <dbReference type="ARBA" id="ARBA00023002"/>
    </source>
</evidence>
<dbReference type="SMART" id="SM00829">
    <property type="entry name" value="PKS_ER"/>
    <property type="match status" value="1"/>
</dbReference>
<dbReference type="PROSITE" id="PS00059">
    <property type="entry name" value="ADH_ZINC"/>
    <property type="match status" value="1"/>
</dbReference>
<keyword evidence="5 8" id="KW-0560">Oxidoreductase</keyword>
<dbReference type="EMBL" id="JBHMCY010000041">
    <property type="protein sequence ID" value="MFB9465168.1"/>
    <property type="molecule type" value="Genomic_DNA"/>
</dbReference>
<dbReference type="PANTHER" id="PTHR43350">
    <property type="entry name" value="NAD-DEPENDENT ALCOHOL DEHYDROGENASE"/>
    <property type="match status" value="1"/>
</dbReference>
<dbReference type="Proteomes" id="UP001589709">
    <property type="component" value="Unassembled WGS sequence"/>
</dbReference>
<dbReference type="SUPFAM" id="SSF51735">
    <property type="entry name" value="NAD(P)-binding Rossmann-fold domains"/>
    <property type="match status" value="1"/>
</dbReference>
<accession>A0ABV5N4F8</accession>
<dbReference type="Gene3D" id="3.40.50.720">
    <property type="entry name" value="NAD(P)-binding Rossmann-like Domain"/>
    <property type="match status" value="1"/>
</dbReference>
<organism evidence="8 9">
    <name type="scientific">Streptomyces cinereospinus</name>
    <dbReference type="NCBI Taxonomy" id="285561"/>
    <lineage>
        <taxon>Bacteria</taxon>
        <taxon>Bacillati</taxon>
        <taxon>Actinomycetota</taxon>
        <taxon>Actinomycetes</taxon>
        <taxon>Kitasatosporales</taxon>
        <taxon>Streptomycetaceae</taxon>
        <taxon>Streptomyces</taxon>
    </lineage>
</organism>
<dbReference type="InterPro" id="IPR013154">
    <property type="entry name" value="ADH-like_N"/>
</dbReference>
<evidence type="ECO:0000313" key="8">
    <source>
        <dbReference type="EMBL" id="MFB9465168.1"/>
    </source>
</evidence>
<dbReference type="SUPFAM" id="SSF50129">
    <property type="entry name" value="GroES-like"/>
    <property type="match status" value="2"/>
</dbReference>
<evidence type="ECO:0000256" key="4">
    <source>
        <dbReference type="ARBA" id="ARBA00022833"/>
    </source>
</evidence>
<dbReference type="Gene3D" id="3.90.180.10">
    <property type="entry name" value="Medium-chain alcohol dehydrogenases, catalytic domain"/>
    <property type="match status" value="1"/>
</dbReference>
<dbReference type="EC" id="1.1.1.306" evidence="8"/>
<sequence>MAQEVRGVIAPGRDEPVRVETIVVPDPGPGEAVVRVQACGVCHTDLHYKQGGINDEFPFLLGHEAAGVVETVGDGVTEVAPGDFVILNWRAVCGRCRACLRGRPWYCFDTHNAGQKMTLAGTGQELSPALGIGAFAEKTLVAAGQCTKVDPAVSPAVAGLLGCGVMAGIGAAINTGGVGRGDTVAVFGCGGVGDAAVAGSKLAGAARIIAVDIDDRKLETARTMGATHTVNSATTDPVAAIRELTGGFGADVVIDAVGRPATYEQAFYARDLAGTVVLVGVPTPEMKLELPLLDVFGRGGALKSSWYGDCLPSRDFPMLIDLHLQGRLDLDAFVTETIELTEVEKAFERMHRGDVLRSVVVL</sequence>
<dbReference type="GO" id="GO:0050607">
    <property type="term" value="F:mycothiol-dependent formaldehyde dehydrogenase activity"/>
    <property type="evidence" value="ECO:0007669"/>
    <property type="project" value="UniProtKB-EC"/>
</dbReference>
<proteinExistence type="inferred from homology"/>
<dbReference type="InterPro" id="IPR017816">
    <property type="entry name" value="MycoS_dep_FDH"/>
</dbReference>
<dbReference type="CDD" id="cd08279">
    <property type="entry name" value="Zn_ADH_class_III"/>
    <property type="match status" value="1"/>
</dbReference>
<dbReference type="PANTHER" id="PTHR43350:SF21">
    <property type="entry name" value="S-NITROSOMYCOTHIOL REDUCTASE MSCR"/>
    <property type="match status" value="1"/>
</dbReference>
<dbReference type="NCBIfam" id="TIGR03451">
    <property type="entry name" value="mycoS_dep_FDH"/>
    <property type="match status" value="1"/>
</dbReference>
<comment type="caution">
    <text evidence="8">The sequence shown here is derived from an EMBL/GenBank/DDBJ whole genome shotgun (WGS) entry which is preliminary data.</text>
</comment>
<protein>
    <submittedName>
        <fullName evidence="8">S-(Hydroxymethyl)mycothiol dehydrogenase</fullName>
        <ecNumber evidence="8">1.1.1.306</ecNumber>
    </submittedName>
</protein>
<dbReference type="RefSeq" id="WP_381348000.1">
    <property type="nucleotide sequence ID" value="NZ_JBHMCY010000041.1"/>
</dbReference>
<evidence type="ECO:0000256" key="2">
    <source>
        <dbReference type="ARBA" id="ARBA00008072"/>
    </source>
</evidence>
<keyword evidence="4 6" id="KW-0862">Zinc</keyword>
<name>A0ABV5N4F8_9ACTN</name>
<dbReference type="InterPro" id="IPR011032">
    <property type="entry name" value="GroES-like_sf"/>
</dbReference>
<evidence type="ECO:0000256" key="1">
    <source>
        <dbReference type="ARBA" id="ARBA00001947"/>
    </source>
</evidence>
<evidence type="ECO:0000313" key="9">
    <source>
        <dbReference type="Proteomes" id="UP001589709"/>
    </source>
</evidence>
<dbReference type="InterPro" id="IPR002328">
    <property type="entry name" value="ADH_Zn_CS"/>
</dbReference>
<keyword evidence="9" id="KW-1185">Reference proteome</keyword>
<evidence type="ECO:0000259" key="7">
    <source>
        <dbReference type="SMART" id="SM00829"/>
    </source>
</evidence>
<evidence type="ECO:0000256" key="6">
    <source>
        <dbReference type="RuleBase" id="RU361277"/>
    </source>
</evidence>
<dbReference type="InterPro" id="IPR036291">
    <property type="entry name" value="NAD(P)-bd_dom_sf"/>
</dbReference>